<dbReference type="AlphaFoldDB" id="U6G5X6"/>
<comment type="pathway">
    <text evidence="1">Cofactor biosynthesis; (R)-pantothenate biosynthesis; (R)-pantoate from 3-methyl-2-oxobutanoate: step 1/2.</text>
</comment>
<dbReference type="OrthoDB" id="425211at2759"/>
<feature type="domain" description="Ketopantoate reductase C-terminal" evidence="6">
    <location>
        <begin position="538"/>
        <end position="658"/>
    </location>
</feature>
<evidence type="ECO:0000256" key="5">
    <source>
        <dbReference type="ARBA" id="ARBA00049172"/>
    </source>
</evidence>
<evidence type="ECO:0000256" key="3">
    <source>
        <dbReference type="ARBA" id="ARBA00012618"/>
    </source>
</evidence>
<dbReference type="Gene3D" id="1.10.1040.10">
    <property type="entry name" value="N-(1-d-carboxylethyl)-l-norvaline Dehydrogenase, domain 2"/>
    <property type="match status" value="1"/>
</dbReference>
<dbReference type="VEuPathDB" id="ToxoDB:EPH_0022250"/>
<gene>
    <name evidence="7" type="ORF">EPH_0022250</name>
</gene>
<dbReference type="SUPFAM" id="SSF51621">
    <property type="entry name" value="Phosphoenolpyruvate/pyruvate domain"/>
    <property type="match status" value="1"/>
</dbReference>
<evidence type="ECO:0000259" key="6">
    <source>
        <dbReference type="Pfam" id="PF08546"/>
    </source>
</evidence>
<sequence length="675" mass="71990">MSSFYVASGGDADDSSWGPGACTSLYQLHGIKRLTLAQIIAKKRRQEKIVMCTAYDLFTSRVADDALVDIQLVGDSLANVVLGEPRTTAVDLDTMILFAKLVVKGSRRSVVMFDLPYGTYNTPEEAVASTVKVVHETGIQLVKLEGHHPEIVRASFSIGTQLQNIFMGGLISSRARRASLARVAKSSRGTAEDAKRLLQQALDLQDAGASMIVLEMVCAEAAELISKTLRIPTIGIGAVSAVGTYRAEVVAGSFPRACNSSFMKPAESEKLLAKCSGPVVAGDAPRALPSGNCIASLQSPDSRMAGSASVGTSPGSGGPVQTGPYKVCVFGGGRMGQLFAWIMAGPPCFPSDDDRDKASWQQMQKRGTEVTICTSREDLVAASTQAKGQLSVVQSSKNQNSGDSGSGIKHSFMLTNETVENSSLVTGSEERRPVNVISRKAVETFGRTFDLVIIACLSGDTQEIAECAFHADKSPHLVFMPTSLAAVEEEPLRIQKIGNGHVKICGYLQRASQKAEELHALLEARGVSCEVVPYQRLDEILWEKAAVNCFINPLAALLNCTNGQLVDPRMELARKLVVSEVVAVARGKGIPLTFASACAAAVTVARASMDNISSTLGQLRQGRPVELVDISGEVIREANALGLKAPVNRLLLELVGVLEATEARRLPMQQQFLGK</sequence>
<dbReference type="PANTHER" id="PTHR20881">
    <property type="entry name" value="3-METHYL-2-OXOBUTANOATE HYDROXYMETHYLTRANSFERASE"/>
    <property type="match status" value="1"/>
</dbReference>
<comment type="catalytic activity">
    <reaction evidence="5">
        <text>(6R)-5,10-methylene-5,6,7,8-tetrahydrofolate + 3-methyl-2-oxobutanoate + H2O = 2-dehydropantoate + (6S)-5,6,7,8-tetrahydrofolate</text>
        <dbReference type="Rhea" id="RHEA:11824"/>
        <dbReference type="ChEBI" id="CHEBI:11561"/>
        <dbReference type="ChEBI" id="CHEBI:11851"/>
        <dbReference type="ChEBI" id="CHEBI:15377"/>
        <dbReference type="ChEBI" id="CHEBI:15636"/>
        <dbReference type="ChEBI" id="CHEBI:57453"/>
        <dbReference type="EC" id="2.1.2.11"/>
    </reaction>
</comment>
<organism evidence="7 8">
    <name type="scientific">Eimeria praecox</name>
    <dbReference type="NCBI Taxonomy" id="51316"/>
    <lineage>
        <taxon>Eukaryota</taxon>
        <taxon>Sar</taxon>
        <taxon>Alveolata</taxon>
        <taxon>Apicomplexa</taxon>
        <taxon>Conoidasida</taxon>
        <taxon>Coccidia</taxon>
        <taxon>Eucoccidiorida</taxon>
        <taxon>Eimeriorina</taxon>
        <taxon>Eimeriidae</taxon>
        <taxon>Eimeria</taxon>
    </lineage>
</organism>
<protein>
    <recommendedName>
        <fullName evidence="3">3-methyl-2-oxobutanoate hydroxymethyltransferase</fullName>
        <ecNumber evidence="3">2.1.2.11</ecNumber>
    </recommendedName>
</protein>
<evidence type="ECO:0000256" key="2">
    <source>
        <dbReference type="ARBA" id="ARBA00008676"/>
    </source>
</evidence>
<dbReference type="InterPro" id="IPR008927">
    <property type="entry name" value="6-PGluconate_DH-like_C_sf"/>
</dbReference>
<dbReference type="InterPro" id="IPR015813">
    <property type="entry name" value="Pyrv/PenolPyrv_kinase-like_dom"/>
</dbReference>
<dbReference type="GO" id="GO:0008168">
    <property type="term" value="F:methyltransferase activity"/>
    <property type="evidence" value="ECO:0007669"/>
    <property type="project" value="UniProtKB-KW"/>
</dbReference>
<keyword evidence="8" id="KW-1185">Reference proteome</keyword>
<keyword evidence="7" id="KW-0489">Methyltransferase</keyword>
<proteinExistence type="inferred from homology"/>
<reference evidence="7" key="2">
    <citation type="submission" date="2013-10" db="EMBL/GenBank/DDBJ databases">
        <authorList>
            <person name="Aslett M."/>
        </authorList>
    </citation>
    <scope>NUCLEOTIDE SEQUENCE [LARGE SCALE GENOMIC DNA]</scope>
    <source>
        <strain evidence="7">Houghton</strain>
    </source>
</reference>
<name>U6G5X6_9EIME</name>
<dbReference type="EC" id="2.1.2.11" evidence="3"/>
<dbReference type="GO" id="GO:0000287">
    <property type="term" value="F:magnesium ion binding"/>
    <property type="evidence" value="ECO:0007669"/>
    <property type="project" value="TreeGrafter"/>
</dbReference>
<dbReference type="SUPFAM" id="SSF48179">
    <property type="entry name" value="6-phosphogluconate dehydrogenase C-terminal domain-like"/>
    <property type="match status" value="1"/>
</dbReference>
<dbReference type="Gene3D" id="3.20.20.60">
    <property type="entry name" value="Phosphoenolpyruvate-binding domains"/>
    <property type="match status" value="1"/>
</dbReference>
<reference evidence="7" key="1">
    <citation type="submission" date="2013-10" db="EMBL/GenBank/DDBJ databases">
        <title>Genomic analysis of the causative agents of coccidiosis in chickens.</title>
        <authorList>
            <person name="Reid A.J."/>
            <person name="Blake D."/>
            <person name="Billington K."/>
            <person name="Browne H."/>
            <person name="Dunn M."/>
            <person name="Hung S."/>
            <person name="Kawahara F."/>
            <person name="Miranda-Saavedra D."/>
            <person name="Mourier T."/>
            <person name="Nagra H."/>
            <person name="Otto T.D."/>
            <person name="Rawlings N."/>
            <person name="Sanchez A."/>
            <person name="Sanders M."/>
            <person name="Subramaniam C."/>
            <person name="Tay Y."/>
            <person name="Dear P."/>
            <person name="Doerig C."/>
            <person name="Gruber A."/>
            <person name="Parkinson J."/>
            <person name="Shirley M."/>
            <person name="Wan K.L."/>
            <person name="Berriman M."/>
            <person name="Tomley F."/>
            <person name="Pain A."/>
        </authorList>
    </citation>
    <scope>NUCLEOTIDE SEQUENCE [LARGE SCALE GENOMIC DNA]</scope>
    <source>
        <strain evidence="7">Houghton</strain>
    </source>
</reference>
<dbReference type="InterPro" id="IPR013328">
    <property type="entry name" value="6PGD_dom2"/>
</dbReference>
<dbReference type="GO" id="GO:0005739">
    <property type="term" value="C:mitochondrion"/>
    <property type="evidence" value="ECO:0007669"/>
    <property type="project" value="TreeGrafter"/>
</dbReference>
<dbReference type="InterPro" id="IPR040442">
    <property type="entry name" value="Pyrv_kinase-like_dom_sf"/>
</dbReference>
<keyword evidence="4 7" id="KW-0808">Transferase</keyword>
<evidence type="ECO:0000256" key="1">
    <source>
        <dbReference type="ARBA" id="ARBA00005033"/>
    </source>
</evidence>
<accession>U6G5X6</accession>
<dbReference type="UniPathway" id="UPA00028">
    <property type="reaction ID" value="UER00003"/>
</dbReference>
<dbReference type="InterPro" id="IPR013752">
    <property type="entry name" value="KPA_reductase"/>
</dbReference>
<dbReference type="Pfam" id="PF08546">
    <property type="entry name" value="ApbA_C"/>
    <property type="match status" value="1"/>
</dbReference>
<dbReference type="InterPro" id="IPR003700">
    <property type="entry name" value="Pantoate_hydroxy_MeTrfase"/>
</dbReference>
<dbReference type="GO" id="GO:0003864">
    <property type="term" value="F:3-methyl-2-oxobutanoate hydroxymethyltransferase activity"/>
    <property type="evidence" value="ECO:0007669"/>
    <property type="project" value="UniProtKB-EC"/>
</dbReference>
<evidence type="ECO:0000313" key="8">
    <source>
        <dbReference type="Proteomes" id="UP000018201"/>
    </source>
</evidence>
<comment type="similarity">
    <text evidence="2">Belongs to the PanB family.</text>
</comment>
<dbReference type="Pfam" id="PF02548">
    <property type="entry name" value="Pantoate_transf"/>
    <property type="match status" value="1"/>
</dbReference>
<evidence type="ECO:0000256" key="4">
    <source>
        <dbReference type="ARBA" id="ARBA00022679"/>
    </source>
</evidence>
<evidence type="ECO:0000313" key="7">
    <source>
        <dbReference type="EMBL" id="CDI75555.1"/>
    </source>
</evidence>
<dbReference type="GO" id="GO:0032259">
    <property type="term" value="P:methylation"/>
    <property type="evidence" value="ECO:0007669"/>
    <property type="project" value="UniProtKB-KW"/>
</dbReference>
<dbReference type="GO" id="GO:0015940">
    <property type="term" value="P:pantothenate biosynthetic process"/>
    <property type="evidence" value="ECO:0007669"/>
    <property type="project" value="UniProtKB-UniPathway"/>
</dbReference>
<dbReference type="EMBL" id="HG690990">
    <property type="protein sequence ID" value="CDI75555.1"/>
    <property type="molecule type" value="Genomic_DNA"/>
</dbReference>
<dbReference type="Proteomes" id="UP000018201">
    <property type="component" value="Unassembled WGS sequence"/>
</dbReference>
<dbReference type="PANTHER" id="PTHR20881:SF0">
    <property type="entry name" value="3-METHYL-2-OXOBUTANOATE HYDROXYMETHYLTRANSFERASE"/>
    <property type="match status" value="1"/>
</dbReference>